<reference evidence="8 9" key="1">
    <citation type="submission" date="2015-06" db="EMBL/GenBank/DDBJ databases">
        <title>Talaromyces atroroseus IBT 11181 draft genome.</title>
        <authorList>
            <person name="Rasmussen K.B."/>
            <person name="Rasmussen S."/>
            <person name="Petersen B."/>
            <person name="Sicheritz-Ponten T."/>
            <person name="Mortensen U.H."/>
            <person name="Thrane U."/>
        </authorList>
    </citation>
    <scope>NUCLEOTIDE SEQUENCE [LARGE SCALE GENOMIC DNA]</scope>
    <source>
        <strain evidence="8 9">IBT 11181</strain>
    </source>
</reference>
<feature type="domain" description="CobW/HypB/UreG nucleotide-binding" evidence="7">
    <location>
        <begin position="66"/>
        <end position="240"/>
    </location>
</feature>
<dbReference type="Gene3D" id="3.40.50.300">
    <property type="entry name" value="P-loop containing nucleotide triphosphate hydrolases"/>
    <property type="match status" value="1"/>
</dbReference>
<gene>
    <name evidence="8" type="ORF">UA08_02931</name>
</gene>
<dbReference type="NCBIfam" id="TIGR00101">
    <property type="entry name" value="ureG"/>
    <property type="match status" value="1"/>
</dbReference>
<evidence type="ECO:0000256" key="3">
    <source>
        <dbReference type="ARBA" id="ARBA00022988"/>
    </source>
</evidence>
<proteinExistence type="inferred from homology"/>
<dbReference type="SUPFAM" id="SSF52540">
    <property type="entry name" value="P-loop containing nucleoside triphosphate hydrolases"/>
    <property type="match status" value="1"/>
</dbReference>
<comment type="caution">
    <text evidence="8">The sequence shown here is derived from an EMBL/GenBank/DDBJ whole genome shotgun (WGS) entry which is preliminary data.</text>
</comment>
<evidence type="ECO:0000313" key="9">
    <source>
        <dbReference type="Proteomes" id="UP000214365"/>
    </source>
</evidence>
<keyword evidence="5" id="KW-0143">Chaperone</keyword>
<comment type="similarity">
    <text evidence="1">Belongs to the SIMIBI class G3E GTPase family. UreG subfamily.</text>
</comment>
<dbReference type="EMBL" id="LFMY01000003">
    <property type="protein sequence ID" value="OKL62035.1"/>
    <property type="molecule type" value="Genomic_DNA"/>
</dbReference>
<evidence type="ECO:0000259" key="7">
    <source>
        <dbReference type="Pfam" id="PF02492"/>
    </source>
</evidence>
<evidence type="ECO:0000256" key="4">
    <source>
        <dbReference type="ARBA" id="ARBA00023134"/>
    </source>
</evidence>
<feature type="region of interest" description="Disordered" evidence="6">
    <location>
        <begin position="1"/>
        <end position="56"/>
    </location>
</feature>
<accession>A0A225B592</accession>
<evidence type="ECO:0000256" key="6">
    <source>
        <dbReference type="SAM" id="MobiDB-lite"/>
    </source>
</evidence>
<dbReference type="FunFam" id="3.40.50.300:FF:000208">
    <property type="entry name" value="Urease accessory protein UreG"/>
    <property type="match status" value="1"/>
</dbReference>
<dbReference type="GO" id="GO:0005525">
    <property type="term" value="F:GTP binding"/>
    <property type="evidence" value="ECO:0007669"/>
    <property type="project" value="UniProtKB-KW"/>
</dbReference>
<dbReference type="GeneID" id="31002686"/>
<feature type="compositionally biased region" description="Basic and acidic residues" evidence="6">
    <location>
        <begin position="15"/>
        <end position="39"/>
    </location>
</feature>
<dbReference type="OrthoDB" id="10063137at2759"/>
<keyword evidence="9" id="KW-1185">Reference proteome</keyword>
<dbReference type="PANTHER" id="PTHR31715">
    <property type="entry name" value="UREASE ACCESSORY PROTEIN G"/>
    <property type="match status" value="1"/>
</dbReference>
<evidence type="ECO:0000256" key="1">
    <source>
        <dbReference type="ARBA" id="ARBA00005732"/>
    </source>
</evidence>
<name>A0A225B592_TALAT</name>
<dbReference type="InterPro" id="IPR027417">
    <property type="entry name" value="P-loop_NTPase"/>
</dbReference>
<evidence type="ECO:0000256" key="5">
    <source>
        <dbReference type="ARBA" id="ARBA00023186"/>
    </source>
</evidence>
<keyword evidence="2" id="KW-0547">Nucleotide-binding</keyword>
<dbReference type="AlphaFoldDB" id="A0A225B592"/>
<keyword evidence="3" id="KW-0996">Nickel insertion</keyword>
<dbReference type="PANTHER" id="PTHR31715:SF0">
    <property type="entry name" value="UREASE ACCESSORY PROTEIN G"/>
    <property type="match status" value="1"/>
</dbReference>
<dbReference type="RefSeq" id="XP_020122156.1">
    <property type="nucleotide sequence ID" value="XM_020265028.1"/>
</dbReference>
<evidence type="ECO:0000313" key="8">
    <source>
        <dbReference type="EMBL" id="OKL62035.1"/>
    </source>
</evidence>
<dbReference type="HAMAP" id="MF_01389">
    <property type="entry name" value="UreG"/>
    <property type="match status" value="1"/>
</dbReference>
<evidence type="ECO:0000256" key="2">
    <source>
        <dbReference type="ARBA" id="ARBA00022741"/>
    </source>
</evidence>
<dbReference type="STRING" id="1441469.A0A225B592"/>
<dbReference type="GO" id="GO:0016151">
    <property type="term" value="F:nickel cation binding"/>
    <property type="evidence" value="ECO:0007669"/>
    <property type="project" value="InterPro"/>
</dbReference>
<dbReference type="Proteomes" id="UP000214365">
    <property type="component" value="Unassembled WGS sequence"/>
</dbReference>
<dbReference type="CDD" id="cd05540">
    <property type="entry name" value="UreG"/>
    <property type="match status" value="1"/>
</dbReference>
<dbReference type="GO" id="GO:0043419">
    <property type="term" value="P:urea catabolic process"/>
    <property type="evidence" value="ECO:0007669"/>
    <property type="project" value="InterPro"/>
</dbReference>
<dbReference type="InterPro" id="IPR003495">
    <property type="entry name" value="CobW/HypB/UreG_nucleotide-bd"/>
</dbReference>
<sequence>MNLYPATMSAPSHSHSHDGGISHSHDDAFGGHGHSHEIYDGPGSYMNREQPLSQHDGRDWKDRAYTIGIGGPVGSGKTALMLKLCLALRDEYNIAAVTNDIFTNIEQYREDAEFLTRNKALAPERISAIETGGCPHAAVREDISANLLALQTLQRKFNTDLLLIESGGDNLAANYSRELADFIIYVIDVAGGDKVPRKGGPGITGSDLLVINKIDLAEAVGADLSVMERDAGKIREGGPTVFGSVKHGNGVDHIVNLIISSWKASGGYETSLERWKNGAVRGSGAV</sequence>
<organism evidence="8 9">
    <name type="scientific">Talaromyces atroroseus</name>
    <dbReference type="NCBI Taxonomy" id="1441469"/>
    <lineage>
        <taxon>Eukaryota</taxon>
        <taxon>Fungi</taxon>
        <taxon>Dikarya</taxon>
        <taxon>Ascomycota</taxon>
        <taxon>Pezizomycotina</taxon>
        <taxon>Eurotiomycetes</taxon>
        <taxon>Eurotiomycetidae</taxon>
        <taxon>Eurotiales</taxon>
        <taxon>Trichocomaceae</taxon>
        <taxon>Talaromyces</taxon>
        <taxon>Talaromyces sect. Trachyspermi</taxon>
    </lineage>
</organism>
<keyword evidence="4" id="KW-0342">GTP-binding</keyword>
<protein>
    <submittedName>
        <fullName evidence="8">Putative urease accessory protein ureG-like</fullName>
    </submittedName>
</protein>
<dbReference type="GO" id="GO:0003924">
    <property type="term" value="F:GTPase activity"/>
    <property type="evidence" value="ECO:0007669"/>
    <property type="project" value="InterPro"/>
</dbReference>
<dbReference type="Pfam" id="PF02492">
    <property type="entry name" value="cobW"/>
    <property type="match status" value="1"/>
</dbReference>
<dbReference type="InterPro" id="IPR004400">
    <property type="entry name" value="UreG"/>
</dbReference>